<evidence type="ECO:0000256" key="11">
    <source>
        <dbReference type="SAM" id="SignalP"/>
    </source>
</evidence>
<evidence type="ECO:0000256" key="1">
    <source>
        <dbReference type="ARBA" id="ARBA00003012"/>
    </source>
</evidence>
<feature type="transmembrane region" description="Helical" evidence="10">
    <location>
        <begin position="405"/>
        <end position="425"/>
    </location>
</feature>
<dbReference type="GO" id="GO:0030660">
    <property type="term" value="C:Golgi-associated vesicle membrane"/>
    <property type="evidence" value="ECO:0007669"/>
    <property type="project" value="TreeGrafter"/>
</dbReference>
<evidence type="ECO:0000256" key="3">
    <source>
        <dbReference type="ARBA" id="ARBA00006859"/>
    </source>
</evidence>
<evidence type="ECO:0000256" key="6">
    <source>
        <dbReference type="ARBA" id="ARBA00022801"/>
    </source>
</evidence>
<feature type="compositionally biased region" description="Acidic residues" evidence="9">
    <location>
        <begin position="553"/>
        <end position="562"/>
    </location>
</feature>
<dbReference type="PANTHER" id="PTHR12174">
    <property type="entry name" value="SIGNAL PEPTIDE PEPTIDASE"/>
    <property type="match status" value="1"/>
</dbReference>
<gene>
    <name evidence="13" type="ORF">GPECTOR_106g115</name>
</gene>
<dbReference type="Gene3D" id="3.50.30.30">
    <property type="match status" value="1"/>
</dbReference>
<keyword evidence="5" id="KW-0967">Endosome</keyword>
<dbReference type="InterPro" id="IPR007369">
    <property type="entry name" value="Peptidase_A22B_SPP"/>
</dbReference>
<dbReference type="OrthoDB" id="29661at2759"/>
<dbReference type="InterPro" id="IPR003137">
    <property type="entry name" value="PA_domain"/>
</dbReference>
<feature type="signal peptide" evidence="11">
    <location>
        <begin position="1"/>
        <end position="23"/>
    </location>
</feature>
<protein>
    <recommendedName>
        <fullName evidence="12">PA domain-containing protein</fullName>
    </recommendedName>
</protein>
<accession>A0A150FZI4</accession>
<evidence type="ECO:0000256" key="5">
    <source>
        <dbReference type="ARBA" id="ARBA00022753"/>
    </source>
</evidence>
<feature type="transmembrane region" description="Helical" evidence="10">
    <location>
        <begin position="505"/>
        <end position="523"/>
    </location>
</feature>
<evidence type="ECO:0000256" key="9">
    <source>
        <dbReference type="SAM" id="MobiDB-lite"/>
    </source>
</evidence>
<evidence type="ECO:0000256" key="2">
    <source>
        <dbReference type="ARBA" id="ARBA00004337"/>
    </source>
</evidence>
<keyword evidence="6" id="KW-0378">Hydrolase</keyword>
<feature type="transmembrane region" description="Helical" evidence="10">
    <location>
        <begin position="244"/>
        <end position="264"/>
    </location>
</feature>
<dbReference type="InterPro" id="IPR046450">
    <property type="entry name" value="PA_dom_sf"/>
</dbReference>
<evidence type="ECO:0000256" key="4">
    <source>
        <dbReference type="ARBA" id="ARBA00022692"/>
    </source>
</evidence>
<dbReference type="GO" id="GO:0005765">
    <property type="term" value="C:lysosomal membrane"/>
    <property type="evidence" value="ECO:0007669"/>
    <property type="project" value="TreeGrafter"/>
</dbReference>
<comment type="subcellular location">
    <subcellularLocation>
        <location evidence="2">Endosome membrane</location>
        <topology evidence="2">Multi-pass membrane protein</topology>
    </subcellularLocation>
</comment>
<keyword evidence="14" id="KW-1185">Reference proteome</keyword>
<dbReference type="AlphaFoldDB" id="A0A150FZI4"/>
<keyword evidence="11" id="KW-0732">Signal</keyword>
<evidence type="ECO:0000256" key="10">
    <source>
        <dbReference type="SAM" id="Phobius"/>
    </source>
</evidence>
<dbReference type="GO" id="GO:0010008">
    <property type="term" value="C:endosome membrane"/>
    <property type="evidence" value="ECO:0007669"/>
    <property type="project" value="UniProtKB-SubCell"/>
</dbReference>
<feature type="chain" id="PRO_5007561860" description="PA domain-containing protein" evidence="11">
    <location>
        <begin position="24"/>
        <end position="622"/>
    </location>
</feature>
<dbReference type="EMBL" id="LSYV01000106">
    <property type="protein sequence ID" value="KXZ43021.1"/>
    <property type="molecule type" value="Genomic_DNA"/>
</dbReference>
<dbReference type="Pfam" id="PF04258">
    <property type="entry name" value="Peptidase_A22B"/>
    <property type="match status" value="1"/>
</dbReference>
<keyword evidence="8 10" id="KW-0472">Membrane</keyword>
<comment type="caution">
    <text evidence="13">The sequence shown here is derived from an EMBL/GenBank/DDBJ whole genome shotgun (WGS) entry which is preliminary data.</text>
</comment>
<feature type="domain" description="PA" evidence="12">
    <location>
        <begin position="74"/>
        <end position="150"/>
    </location>
</feature>
<dbReference type="GO" id="GO:0098554">
    <property type="term" value="C:cytoplasmic side of endoplasmic reticulum membrane"/>
    <property type="evidence" value="ECO:0007669"/>
    <property type="project" value="TreeGrafter"/>
</dbReference>
<keyword evidence="7 10" id="KW-1133">Transmembrane helix</keyword>
<dbReference type="Pfam" id="PF02225">
    <property type="entry name" value="PA"/>
    <property type="match status" value="1"/>
</dbReference>
<dbReference type="GO" id="GO:0033619">
    <property type="term" value="P:membrane protein proteolysis"/>
    <property type="evidence" value="ECO:0007669"/>
    <property type="project" value="TreeGrafter"/>
</dbReference>
<sequence>MSWALRSALLVVLLLGVFSLVHARDTCYGPIVEVSLSPTEREPDQLASMVLYGVLADVGANLSQPLFGAPIAVAEPVDACGSIAASAPGSALLVRRGNCSFADKARACQAAGAAAMLLYDDQPGCITMGFEPNASDWLTLAAVSLPHEAGLRVAAALAGAAAAASPTHGSAPYAVALRLAEVSRVDAGAGLLWALAVGCVVLGGLWSGADHAASRRAEQEDATPLLRSAHGGGGGQESVDLTPAAAGVFVLVASAMLLALFFLLNRVFFFVLLGMFCLASVQSQTVLYAAGLQALLPRTKRAATVQLPWLGPCPLAPVAAAPVAAAVAVVWAVWRNEDWAWVLQDLQVACILLPGCLLYDVFWVFIQPLLFGGGQSVMVQVAQGGSSGEFIPMLLRVPHFGLPGLGGYSLLGFGDVILPGLLVAYMRRVDLDLAWPGSAAAAAAAAAEPGSAGSAKAAAAAAAGWLPRLLPRSYFPYAVLAYGAGLCLTYAALAFSWFGDQGQPALLYLVPCTLLTVLAAAAARGHVGMLWRGATRGSAAPTRGSALSRLLAPEDDHDSDDNDSGRQGGHCGGGVSGLGSGSGGGGGVVVEDVEAGRGSAGRASVRRSVGEGSRSSRSPSPL</sequence>
<comment type="similarity">
    <text evidence="3">Belongs to the peptidase A22B family.</text>
</comment>
<feature type="region of interest" description="Disordered" evidence="9">
    <location>
        <begin position="552"/>
        <end position="622"/>
    </location>
</feature>
<feature type="compositionally biased region" description="Low complexity" evidence="9">
    <location>
        <begin position="596"/>
        <end position="622"/>
    </location>
</feature>
<keyword evidence="4 10" id="KW-0812">Transmembrane</keyword>
<dbReference type="GO" id="GO:0098553">
    <property type="term" value="C:lumenal side of endoplasmic reticulum membrane"/>
    <property type="evidence" value="ECO:0007669"/>
    <property type="project" value="TreeGrafter"/>
</dbReference>
<reference evidence="14" key="1">
    <citation type="journal article" date="2016" name="Nat. Commun.">
        <title>The Gonium pectorale genome demonstrates co-option of cell cycle regulation during the evolution of multicellularity.</title>
        <authorList>
            <person name="Hanschen E.R."/>
            <person name="Marriage T.N."/>
            <person name="Ferris P.J."/>
            <person name="Hamaji T."/>
            <person name="Toyoda A."/>
            <person name="Fujiyama A."/>
            <person name="Neme R."/>
            <person name="Noguchi H."/>
            <person name="Minakuchi Y."/>
            <person name="Suzuki M."/>
            <person name="Kawai-Toyooka H."/>
            <person name="Smith D.R."/>
            <person name="Sparks H."/>
            <person name="Anderson J."/>
            <person name="Bakaric R."/>
            <person name="Luria V."/>
            <person name="Karger A."/>
            <person name="Kirschner M.W."/>
            <person name="Durand P.M."/>
            <person name="Michod R.E."/>
            <person name="Nozaki H."/>
            <person name="Olson B.J."/>
        </authorList>
    </citation>
    <scope>NUCLEOTIDE SEQUENCE [LARGE SCALE GENOMIC DNA]</scope>
    <source>
        <strain evidence="14">NIES-2863</strain>
    </source>
</reference>
<dbReference type="SUPFAM" id="SSF52025">
    <property type="entry name" value="PA domain"/>
    <property type="match status" value="1"/>
</dbReference>
<dbReference type="GO" id="GO:0042500">
    <property type="term" value="F:aspartic endopeptidase activity, intramembrane cleaving"/>
    <property type="evidence" value="ECO:0007669"/>
    <property type="project" value="InterPro"/>
</dbReference>
<feature type="transmembrane region" description="Helical" evidence="10">
    <location>
        <begin position="315"/>
        <end position="334"/>
    </location>
</feature>
<feature type="transmembrane region" description="Helical" evidence="10">
    <location>
        <begin position="346"/>
        <end position="366"/>
    </location>
</feature>
<evidence type="ECO:0000256" key="7">
    <source>
        <dbReference type="ARBA" id="ARBA00022989"/>
    </source>
</evidence>
<name>A0A150FZI4_GONPE</name>
<dbReference type="Proteomes" id="UP000075714">
    <property type="component" value="Unassembled WGS sequence"/>
</dbReference>
<organism evidence="13 14">
    <name type="scientific">Gonium pectorale</name>
    <name type="common">Green alga</name>
    <dbReference type="NCBI Taxonomy" id="33097"/>
    <lineage>
        <taxon>Eukaryota</taxon>
        <taxon>Viridiplantae</taxon>
        <taxon>Chlorophyta</taxon>
        <taxon>core chlorophytes</taxon>
        <taxon>Chlorophyceae</taxon>
        <taxon>CS clade</taxon>
        <taxon>Chlamydomonadales</taxon>
        <taxon>Volvocaceae</taxon>
        <taxon>Gonium</taxon>
    </lineage>
</organism>
<dbReference type="InterPro" id="IPR006639">
    <property type="entry name" value="Preselin/SPP"/>
</dbReference>
<dbReference type="PANTHER" id="PTHR12174:SF75">
    <property type="entry name" value="SIGNAL PEPTIDE PEPTIDASE-LIKE 2"/>
    <property type="match status" value="1"/>
</dbReference>
<dbReference type="SMART" id="SM00730">
    <property type="entry name" value="PSN"/>
    <property type="match status" value="1"/>
</dbReference>
<feature type="transmembrane region" description="Helical" evidence="10">
    <location>
        <begin position="474"/>
        <end position="499"/>
    </location>
</feature>
<evidence type="ECO:0000256" key="8">
    <source>
        <dbReference type="ARBA" id="ARBA00023136"/>
    </source>
</evidence>
<feature type="compositionally biased region" description="Gly residues" evidence="9">
    <location>
        <begin position="566"/>
        <end position="588"/>
    </location>
</feature>
<evidence type="ECO:0000313" key="14">
    <source>
        <dbReference type="Proteomes" id="UP000075714"/>
    </source>
</evidence>
<evidence type="ECO:0000259" key="12">
    <source>
        <dbReference type="Pfam" id="PF02225"/>
    </source>
</evidence>
<proteinExistence type="inferred from homology"/>
<evidence type="ECO:0000313" key="13">
    <source>
        <dbReference type="EMBL" id="KXZ43021.1"/>
    </source>
</evidence>
<comment type="function">
    <text evidence="1">Intramembrane-cleaving aspartic protease (I-CLiP) that cleaves type II membrane signal peptides in the hydrophobic plane of the membrane.</text>
</comment>
<feature type="transmembrane region" description="Helical" evidence="10">
    <location>
        <begin position="271"/>
        <end position="295"/>
    </location>
</feature>